<keyword evidence="3" id="KW-1185">Reference proteome</keyword>
<dbReference type="PANTHER" id="PTHR37435:SF5">
    <property type="entry name" value="SECRETED PROTEIN"/>
    <property type="match status" value="1"/>
</dbReference>
<dbReference type="OrthoDB" id="5778813at2759"/>
<feature type="domain" description="aECM cysteine-cradle" evidence="1">
    <location>
        <begin position="118"/>
        <end position="169"/>
    </location>
</feature>
<reference evidence="3" key="1">
    <citation type="journal article" date="2015" name="Nat. Genet.">
        <title>The genome and transcriptome of the zoonotic hookworm Ancylostoma ceylanicum identify infection-specific gene families.</title>
        <authorList>
            <person name="Schwarz E.M."/>
            <person name="Hu Y."/>
            <person name="Antoshechkin I."/>
            <person name="Miller M.M."/>
            <person name="Sternberg P.W."/>
            <person name="Aroian R.V."/>
        </authorList>
    </citation>
    <scope>NUCLEOTIDE SEQUENCE</scope>
    <source>
        <strain evidence="3">HY135</strain>
    </source>
</reference>
<evidence type="ECO:0000259" key="1">
    <source>
        <dbReference type="Pfam" id="PF23626"/>
    </source>
</evidence>
<protein>
    <recommendedName>
        <fullName evidence="1">aECM cysteine-cradle domain-containing protein</fullName>
    </recommendedName>
</protein>
<dbReference type="EMBL" id="JARK01001645">
    <property type="protein sequence ID" value="EYB84845.1"/>
    <property type="molecule type" value="Genomic_DNA"/>
</dbReference>
<evidence type="ECO:0000313" key="2">
    <source>
        <dbReference type="EMBL" id="EYB84845.1"/>
    </source>
</evidence>
<organism evidence="2 3">
    <name type="scientific">Ancylostoma ceylanicum</name>
    <dbReference type="NCBI Taxonomy" id="53326"/>
    <lineage>
        <taxon>Eukaryota</taxon>
        <taxon>Metazoa</taxon>
        <taxon>Ecdysozoa</taxon>
        <taxon>Nematoda</taxon>
        <taxon>Chromadorea</taxon>
        <taxon>Rhabditida</taxon>
        <taxon>Rhabditina</taxon>
        <taxon>Rhabditomorpha</taxon>
        <taxon>Strongyloidea</taxon>
        <taxon>Ancylostomatidae</taxon>
        <taxon>Ancylostomatinae</taxon>
        <taxon>Ancylostoma</taxon>
    </lineage>
</organism>
<comment type="caution">
    <text evidence="2">The sequence shown here is derived from an EMBL/GenBank/DDBJ whole genome shotgun (WGS) entry which is preliminary data.</text>
</comment>
<dbReference type="Pfam" id="PF23626">
    <property type="entry name" value="CCD_aECM"/>
    <property type="match status" value="1"/>
</dbReference>
<proteinExistence type="predicted"/>
<dbReference type="InterPro" id="IPR055352">
    <property type="entry name" value="CCD_aECM"/>
</dbReference>
<evidence type="ECO:0000313" key="3">
    <source>
        <dbReference type="Proteomes" id="UP000024635"/>
    </source>
</evidence>
<dbReference type="STRING" id="53326.A0A016S2H4"/>
<dbReference type="AlphaFoldDB" id="A0A016S2H4"/>
<gene>
    <name evidence="2" type="primary">Acey_s0309.g2081</name>
    <name evidence="2" type="synonym">Acey-F09F9.2</name>
    <name evidence="2" type="ORF">Y032_0309g2081</name>
</gene>
<sequence>MRLIALLLTCAATGYAFKERNPLKTKKYKCVEVGDDMEIQLVPKKASYDIERPEEELRLIGSASLARPPLDPVEDEEITMPQARKVPMKKHDAKVVPAPQINQNVPRDKQGRPLLLSPAHCQQVKSYASQYGVTDVLSWVERNCTFAKMFLPTATCAEINTLVASCYKMKYL</sequence>
<dbReference type="Proteomes" id="UP000024635">
    <property type="component" value="Unassembled WGS sequence"/>
</dbReference>
<name>A0A016S2H4_9BILA</name>
<dbReference type="PANTHER" id="PTHR37435">
    <property type="entry name" value="PROTEIN CBG14344"/>
    <property type="match status" value="1"/>
</dbReference>
<accession>A0A016S2H4</accession>